<gene>
    <name evidence="3" type="ORF">TBIB3V08_LOCUS9467</name>
</gene>
<accession>A0A7R9F579</accession>
<evidence type="ECO:0000256" key="1">
    <source>
        <dbReference type="ARBA" id="ARBA00023054"/>
    </source>
</evidence>
<dbReference type="Pfam" id="PF15304">
    <property type="entry name" value="AKAP2_C"/>
    <property type="match status" value="1"/>
</dbReference>
<dbReference type="AlphaFoldDB" id="A0A7R9F579"/>
<dbReference type="InterPro" id="IPR029304">
    <property type="entry name" value="AKAP2_C"/>
</dbReference>
<protein>
    <recommendedName>
        <fullName evidence="2">A-kinase anchor protein 2 C-terminal domain-containing protein</fullName>
    </recommendedName>
</protein>
<keyword evidence="1" id="KW-0175">Coiled coil</keyword>
<feature type="domain" description="A-kinase anchor protein 2 C-terminal" evidence="2">
    <location>
        <begin position="65"/>
        <end position="193"/>
    </location>
</feature>
<evidence type="ECO:0000313" key="3">
    <source>
        <dbReference type="EMBL" id="CAD7447151.1"/>
    </source>
</evidence>
<proteinExistence type="predicted"/>
<reference evidence="3" key="1">
    <citation type="submission" date="2020-11" db="EMBL/GenBank/DDBJ databases">
        <authorList>
            <person name="Tran Van P."/>
        </authorList>
    </citation>
    <scope>NUCLEOTIDE SEQUENCE</scope>
</reference>
<name>A0A7R9F579_9NEOP</name>
<organism evidence="3">
    <name type="scientific">Timema bartmani</name>
    <dbReference type="NCBI Taxonomy" id="61472"/>
    <lineage>
        <taxon>Eukaryota</taxon>
        <taxon>Metazoa</taxon>
        <taxon>Ecdysozoa</taxon>
        <taxon>Arthropoda</taxon>
        <taxon>Hexapoda</taxon>
        <taxon>Insecta</taxon>
        <taxon>Pterygota</taxon>
        <taxon>Neoptera</taxon>
        <taxon>Polyneoptera</taxon>
        <taxon>Phasmatodea</taxon>
        <taxon>Timematodea</taxon>
        <taxon>Timematoidea</taxon>
        <taxon>Timematidae</taxon>
        <taxon>Timema</taxon>
    </lineage>
</organism>
<evidence type="ECO:0000259" key="2">
    <source>
        <dbReference type="Pfam" id="PF15304"/>
    </source>
</evidence>
<sequence>MQEILLHSSKENHVPNQTKIVILHLPGDPLAHYDRRSPTSRPGQADAGIHPVPNYYQYAVQSFQEREEYERERQASWRTASRPRYTPAEEKIQVELKEMQKREEELRLQRAHLFAVSQPNLMNIIDDEDDEIHKLNGGFNDTRTLRTTQSIPNLLDAEDSSSIENTDVSLNKPSFRNPRKRNSLIAEWESRITKNVDQ</sequence>
<dbReference type="EMBL" id="OD568597">
    <property type="protein sequence ID" value="CAD7447151.1"/>
    <property type="molecule type" value="Genomic_DNA"/>
</dbReference>